<feature type="region of interest" description="Disordered" evidence="10">
    <location>
        <begin position="209"/>
        <end position="305"/>
    </location>
</feature>
<dbReference type="EC" id="2.7.11.1" evidence="1"/>
<dbReference type="Proteomes" id="UP001217089">
    <property type="component" value="Unassembled WGS sequence"/>
</dbReference>
<dbReference type="PANTHER" id="PTHR44899">
    <property type="entry name" value="CAMK FAMILY PROTEIN KINASE"/>
    <property type="match status" value="1"/>
</dbReference>
<name>A0ABQ9EAE8_TEGGR</name>
<dbReference type="InterPro" id="IPR051131">
    <property type="entry name" value="NEK_Ser/Thr_kinase_NIMA"/>
</dbReference>
<feature type="region of interest" description="Disordered" evidence="10">
    <location>
        <begin position="319"/>
        <end position="345"/>
    </location>
</feature>
<evidence type="ECO:0000256" key="3">
    <source>
        <dbReference type="ARBA" id="ARBA00022679"/>
    </source>
</evidence>
<evidence type="ECO:0000313" key="12">
    <source>
        <dbReference type="EMBL" id="KAJ8302334.1"/>
    </source>
</evidence>
<dbReference type="InterPro" id="IPR000719">
    <property type="entry name" value="Prot_kinase_dom"/>
</dbReference>
<evidence type="ECO:0000256" key="9">
    <source>
        <dbReference type="PROSITE-ProRule" id="PRU10141"/>
    </source>
</evidence>
<keyword evidence="5" id="KW-0418">Kinase</keyword>
<keyword evidence="13" id="KW-1185">Reference proteome</keyword>
<evidence type="ECO:0000256" key="5">
    <source>
        <dbReference type="ARBA" id="ARBA00022777"/>
    </source>
</evidence>
<keyword evidence="6 9" id="KW-0067">ATP-binding</keyword>
<evidence type="ECO:0000256" key="7">
    <source>
        <dbReference type="ARBA" id="ARBA00047899"/>
    </source>
</evidence>
<comment type="catalytic activity">
    <reaction evidence="7">
        <text>L-threonyl-[protein] + ATP = O-phospho-L-threonyl-[protein] + ADP + H(+)</text>
        <dbReference type="Rhea" id="RHEA:46608"/>
        <dbReference type="Rhea" id="RHEA-COMP:11060"/>
        <dbReference type="Rhea" id="RHEA-COMP:11605"/>
        <dbReference type="ChEBI" id="CHEBI:15378"/>
        <dbReference type="ChEBI" id="CHEBI:30013"/>
        <dbReference type="ChEBI" id="CHEBI:30616"/>
        <dbReference type="ChEBI" id="CHEBI:61977"/>
        <dbReference type="ChEBI" id="CHEBI:456216"/>
        <dbReference type="EC" id="2.7.11.1"/>
    </reaction>
</comment>
<evidence type="ECO:0000256" key="2">
    <source>
        <dbReference type="ARBA" id="ARBA00022527"/>
    </source>
</evidence>
<evidence type="ECO:0000256" key="4">
    <source>
        <dbReference type="ARBA" id="ARBA00022741"/>
    </source>
</evidence>
<evidence type="ECO:0000313" key="13">
    <source>
        <dbReference type="Proteomes" id="UP001217089"/>
    </source>
</evidence>
<dbReference type="Gene3D" id="1.10.510.10">
    <property type="entry name" value="Transferase(Phosphotransferase) domain 1"/>
    <property type="match status" value="2"/>
</dbReference>
<feature type="compositionally biased region" description="Basic and acidic residues" evidence="10">
    <location>
        <begin position="285"/>
        <end position="304"/>
    </location>
</feature>
<evidence type="ECO:0000256" key="1">
    <source>
        <dbReference type="ARBA" id="ARBA00012513"/>
    </source>
</evidence>
<dbReference type="InterPro" id="IPR017441">
    <property type="entry name" value="Protein_kinase_ATP_BS"/>
</dbReference>
<feature type="domain" description="Protein kinase" evidence="11">
    <location>
        <begin position="10"/>
        <end position="352"/>
    </location>
</feature>
<evidence type="ECO:0000259" key="11">
    <source>
        <dbReference type="PROSITE" id="PS50011"/>
    </source>
</evidence>
<comment type="caution">
    <text evidence="12">The sequence shown here is derived from an EMBL/GenBank/DDBJ whole genome shotgun (WGS) entry which is preliminary data.</text>
</comment>
<keyword evidence="3" id="KW-0808">Transferase</keyword>
<reference evidence="12 13" key="1">
    <citation type="submission" date="2022-12" db="EMBL/GenBank/DDBJ databases">
        <title>Chromosome-level genome of Tegillarca granosa.</title>
        <authorList>
            <person name="Kim J."/>
        </authorList>
    </citation>
    <scope>NUCLEOTIDE SEQUENCE [LARGE SCALE GENOMIC DNA]</scope>
    <source>
        <strain evidence="12">Teg-2019</strain>
        <tissue evidence="12">Adductor muscle</tissue>
    </source>
</reference>
<dbReference type="PROSITE" id="PS00107">
    <property type="entry name" value="PROTEIN_KINASE_ATP"/>
    <property type="match status" value="1"/>
</dbReference>
<comment type="catalytic activity">
    <reaction evidence="8">
        <text>L-seryl-[protein] + ATP = O-phospho-L-seryl-[protein] + ADP + H(+)</text>
        <dbReference type="Rhea" id="RHEA:17989"/>
        <dbReference type="Rhea" id="RHEA-COMP:9863"/>
        <dbReference type="Rhea" id="RHEA-COMP:11604"/>
        <dbReference type="ChEBI" id="CHEBI:15378"/>
        <dbReference type="ChEBI" id="CHEBI:29999"/>
        <dbReference type="ChEBI" id="CHEBI:30616"/>
        <dbReference type="ChEBI" id="CHEBI:83421"/>
        <dbReference type="ChEBI" id="CHEBI:456216"/>
        <dbReference type="EC" id="2.7.11.1"/>
    </reaction>
</comment>
<feature type="compositionally biased region" description="Basic and acidic residues" evidence="10">
    <location>
        <begin position="258"/>
        <end position="272"/>
    </location>
</feature>
<keyword evidence="4 9" id="KW-0547">Nucleotide-binding</keyword>
<dbReference type="SUPFAM" id="SSF56112">
    <property type="entry name" value="Protein kinase-like (PK-like)"/>
    <property type="match status" value="1"/>
</dbReference>
<sequence length="423" mass="48700">MATGTPLDQFEFLREIGKGSYGEVSLARHKRDRKQYVIKKILLKKASNRERRSAEQEAKLLSKLKHPNIVSYKQSFEKDGTLFIAMQYCEGGDLYTKLKERKGQNLEERQVVEWFVQIAMALQSDVWALGCCVYEMATLKHAFNAKDMNALVYKILKGKMPLMPKSYSPDLLQLIKSMLHQEPEKRPSVNRILRDPYIKKNISIFLEDTKKRKKRRERQQHMGGSGDGGDSIDTDRSEVNSVITVERPNSARLKLKPQRHESDRITKAEKSEPSIADDSSSSDEGTLKEIDVKRDRDKDRENKEMNNFITLLDTTLHMNREDDKSDDEAPNVKDNKVDDRPSESEIKRCASLPSKSSYTIDCVNGVGFDILHKAYQILQNIEDDEVEPQLVSLMGREKFDMYAGKIWQLKFCEECMGQLPHLS</sequence>
<protein>
    <recommendedName>
        <fullName evidence="1">non-specific serine/threonine protein kinase</fullName>
        <ecNumber evidence="1">2.7.11.1</ecNumber>
    </recommendedName>
</protein>
<evidence type="ECO:0000256" key="8">
    <source>
        <dbReference type="ARBA" id="ARBA00048679"/>
    </source>
</evidence>
<feature type="compositionally biased region" description="Basic and acidic residues" evidence="10">
    <location>
        <begin position="330"/>
        <end position="345"/>
    </location>
</feature>
<evidence type="ECO:0000256" key="6">
    <source>
        <dbReference type="ARBA" id="ARBA00022840"/>
    </source>
</evidence>
<dbReference type="PANTHER" id="PTHR44899:SF7">
    <property type="entry name" value="NIMA-RELATED KINASE"/>
    <property type="match status" value="1"/>
</dbReference>
<feature type="binding site" evidence="9">
    <location>
        <position position="40"/>
    </location>
    <ligand>
        <name>ATP</name>
        <dbReference type="ChEBI" id="CHEBI:30616"/>
    </ligand>
</feature>
<dbReference type="PROSITE" id="PS50011">
    <property type="entry name" value="PROTEIN_KINASE_DOM"/>
    <property type="match status" value="1"/>
</dbReference>
<organism evidence="12 13">
    <name type="scientific">Tegillarca granosa</name>
    <name type="common">Malaysian cockle</name>
    <name type="synonym">Anadara granosa</name>
    <dbReference type="NCBI Taxonomy" id="220873"/>
    <lineage>
        <taxon>Eukaryota</taxon>
        <taxon>Metazoa</taxon>
        <taxon>Spiralia</taxon>
        <taxon>Lophotrochozoa</taxon>
        <taxon>Mollusca</taxon>
        <taxon>Bivalvia</taxon>
        <taxon>Autobranchia</taxon>
        <taxon>Pteriomorphia</taxon>
        <taxon>Arcoida</taxon>
        <taxon>Arcoidea</taxon>
        <taxon>Arcidae</taxon>
        <taxon>Tegillarca</taxon>
    </lineage>
</organism>
<proteinExistence type="predicted"/>
<dbReference type="InterPro" id="IPR011009">
    <property type="entry name" value="Kinase-like_dom_sf"/>
</dbReference>
<dbReference type="Pfam" id="PF00069">
    <property type="entry name" value="Pkinase"/>
    <property type="match status" value="1"/>
</dbReference>
<gene>
    <name evidence="12" type="ORF">KUTeg_021321</name>
</gene>
<keyword evidence="2" id="KW-0723">Serine/threonine-protein kinase</keyword>
<accession>A0ABQ9EAE8</accession>
<dbReference type="EMBL" id="JARBDR010000918">
    <property type="protein sequence ID" value="KAJ8302334.1"/>
    <property type="molecule type" value="Genomic_DNA"/>
</dbReference>
<evidence type="ECO:0000256" key="10">
    <source>
        <dbReference type="SAM" id="MobiDB-lite"/>
    </source>
</evidence>